<name>A0A0P0GAZ7_9BACE</name>
<gene>
    <name evidence="1" type="ORF">BcellWH2_00644</name>
</gene>
<dbReference type="AlphaFoldDB" id="A0A0P0GAZ7"/>
<proteinExistence type="predicted"/>
<reference evidence="1 2" key="1">
    <citation type="journal article" date="2015" name="Science">
        <title>Genetic determinants of in vivo fitness and diet responsiveness in multiple human gut Bacteroides.</title>
        <authorList>
            <person name="Wu M."/>
            <person name="McNulty N.P."/>
            <person name="Rodionov D.A."/>
            <person name="Khoroshkin M.S."/>
            <person name="Griffin N.W."/>
            <person name="Cheng J."/>
            <person name="Latreille P."/>
            <person name="Kerstetter R.A."/>
            <person name="Terrapon N."/>
            <person name="Henrissat B."/>
            <person name="Osterman A.L."/>
            <person name="Gordon J.I."/>
        </authorList>
    </citation>
    <scope>NUCLEOTIDE SEQUENCE [LARGE SCALE GENOMIC DNA]</scope>
    <source>
        <strain evidence="1 2">WH2</strain>
    </source>
</reference>
<dbReference type="PATRIC" id="fig|246787.4.peg.669"/>
<evidence type="ECO:0000313" key="1">
    <source>
        <dbReference type="EMBL" id="ALJ57911.1"/>
    </source>
</evidence>
<dbReference type="EMBL" id="CP012801">
    <property type="protein sequence ID" value="ALJ57911.1"/>
    <property type="molecule type" value="Genomic_DNA"/>
</dbReference>
<evidence type="ECO:0000313" key="2">
    <source>
        <dbReference type="Proteomes" id="UP000061809"/>
    </source>
</evidence>
<accession>A0A0P0GAZ7</accession>
<organism evidence="1 2">
    <name type="scientific">Bacteroides cellulosilyticus</name>
    <dbReference type="NCBI Taxonomy" id="246787"/>
    <lineage>
        <taxon>Bacteria</taxon>
        <taxon>Pseudomonadati</taxon>
        <taxon>Bacteroidota</taxon>
        <taxon>Bacteroidia</taxon>
        <taxon>Bacteroidales</taxon>
        <taxon>Bacteroidaceae</taxon>
        <taxon>Bacteroides</taxon>
    </lineage>
</organism>
<dbReference type="KEGG" id="bcel:BcellWH2_00644"/>
<dbReference type="Proteomes" id="UP000061809">
    <property type="component" value="Chromosome"/>
</dbReference>
<sequence>MQLAKLDNGQLITTYADDEDRELINLMVADGFKIYVEEQQLSLPLSEFQSQELHYRDEGFQIIGYYEIVDNSPEKVTAEIERLKTELTSTDYQIIKSYEYTLAAQPLPYDLDSLHSERQQLRERIRELEQIILNP</sequence>
<protein>
    <submittedName>
        <fullName evidence="1">Uncharacterized protein</fullName>
    </submittedName>
</protein>
<dbReference type="RefSeq" id="WP_029428910.1">
    <property type="nucleotide sequence ID" value="NZ_CP012801.1"/>
</dbReference>